<dbReference type="GO" id="GO:0003677">
    <property type="term" value="F:DNA binding"/>
    <property type="evidence" value="ECO:0007669"/>
    <property type="project" value="InterPro"/>
</dbReference>
<protein>
    <submittedName>
        <fullName evidence="2">Competence protein ComEA helix-hairpin-helix repeat protein</fullName>
    </submittedName>
</protein>
<dbReference type="Proteomes" id="UP000008544">
    <property type="component" value="Chromosome"/>
</dbReference>
<evidence type="ECO:0000313" key="3">
    <source>
        <dbReference type="Proteomes" id="UP000008544"/>
    </source>
</evidence>
<gene>
    <name evidence="2" type="ordered locus">Daud_2071</name>
</gene>
<dbReference type="GO" id="GO:0015627">
    <property type="term" value="C:type II protein secretion system complex"/>
    <property type="evidence" value="ECO:0007669"/>
    <property type="project" value="TreeGrafter"/>
</dbReference>
<dbReference type="GO" id="GO:0015628">
    <property type="term" value="P:protein secretion by the type II secretion system"/>
    <property type="evidence" value="ECO:0007669"/>
    <property type="project" value="TreeGrafter"/>
</dbReference>
<dbReference type="EMBL" id="CP000860">
    <property type="protein sequence ID" value="ACA60561.1"/>
    <property type="molecule type" value="Genomic_DNA"/>
</dbReference>
<dbReference type="STRING" id="477974.Daud_2071"/>
<accession>B1I6D0</accession>
<name>B1I6D0_DESAP</name>
<reference evidence="3" key="1">
    <citation type="submission" date="2007-10" db="EMBL/GenBank/DDBJ databases">
        <title>Complete sequence of chromosome of Desulforudis audaxviator MP104C.</title>
        <authorList>
            <person name="Copeland A."/>
            <person name="Lucas S."/>
            <person name="Lapidus A."/>
            <person name="Barry K."/>
            <person name="Glavina del Rio T."/>
            <person name="Dalin E."/>
            <person name="Tice H."/>
            <person name="Bruce D."/>
            <person name="Pitluck S."/>
            <person name="Lowry S.R."/>
            <person name="Larimer F."/>
            <person name="Land M.L."/>
            <person name="Hauser L."/>
            <person name="Kyrpides N."/>
            <person name="Ivanova N.N."/>
            <person name="Richardson P."/>
        </authorList>
    </citation>
    <scope>NUCLEOTIDE SEQUENCE [LARGE SCALE GENOMIC DNA]</scope>
    <source>
        <strain evidence="3">MP104C</strain>
    </source>
</reference>
<dbReference type="InterPro" id="IPR010994">
    <property type="entry name" value="RuvA_2-like"/>
</dbReference>
<dbReference type="GO" id="GO:0006281">
    <property type="term" value="P:DNA repair"/>
    <property type="evidence" value="ECO:0007669"/>
    <property type="project" value="InterPro"/>
</dbReference>
<dbReference type="InterPro" id="IPR051675">
    <property type="entry name" value="Endo/Exo/Phosphatase_dom_1"/>
</dbReference>
<dbReference type="SUPFAM" id="SSF47781">
    <property type="entry name" value="RuvA domain 2-like"/>
    <property type="match status" value="1"/>
</dbReference>
<dbReference type="AlphaFoldDB" id="B1I6D0"/>
<dbReference type="InterPro" id="IPR004509">
    <property type="entry name" value="Competence_ComEA_HhH"/>
</dbReference>
<reference evidence="2 3" key="2">
    <citation type="journal article" date="2008" name="Science">
        <title>Environmental genomics reveals a single-species ecosystem deep within Earth.</title>
        <authorList>
            <person name="Chivian D."/>
            <person name="Brodie E.L."/>
            <person name="Alm E.J."/>
            <person name="Culley D.E."/>
            <person name="Dehal P.S."/>
            <person name="Desantis T.Z."/>
            <person name="Gihring T.M."/>
            <person name="Lapidus A."/>
            <person name="Lin L.H."/>
            <person name="Lowry S.R."/>
            <person name="Moser D.P."/>
            <person name="Richardson P.M."/>
            <person name="Southam G."/>
            <person name="Wanger G."/>
            <person name="Pratt L.M."/>
            <person name="Andersen G.L."/>
            <person name="Hazen T.C."/>
            <person name="Brockman F.J."/>
            <person name="Arkin A.P."/>
            <person name="Onstott T.C."/>
        </authorList>
    </citation>
    <scope>NUCLEOTIDE SEQUENCE [LARGE SCALE GENOMIC DNA]</scope>
    <source>
        <strain evidence="2 3">MP104C</strain>
    </source>
</reference>
<evidence type="ECO:0000313" key="2">
    <source>
        <dbReference type="EMBL" id="ACA60561.1"/>
    </source>
</evidence>
<feature type="domain" description="Helix-hairpin-helix DNA-binding motif class 1" evidence="1">
    <location>
        <begin position="137"/>
        <end position="156"/>
    </location>
</feature>
<proteinExistence type="predicted"/>
<organism evidence="2 3">
    <name type="scientific">Desulforudis audaxviator (strain MP104C)</name>
    <dbReference type="NCBI Taxonomy" id="477974"/>
    <lineage>
        <taxon>Bacteria</taxon>
        <taxon>Bacillati</taxon>
        <taxon>Bacillota</taxon>
        <taxon>Clostridia</taxon>
        <taxon>Thermoanaerobacterales</taxon>
        <taxon>Candidatus Desulforudaceae</taxon>
        <taxon>Candidatus Desulforudis</taxon>
    </lineage>
</organism>
<dbReference type="NCBIfam" id="TIGR00426">
    <property type="entry name" value="competence protein ComEA helix-hairpin-helix repeat region"/>
    <property type="match status" value="1"/>
</dbReference>
<dbReference type="PANTHER" id="PTHR21180">
    <property type="entry name" value="ENDONUCLEASE/EXONUCLEASE/PHOSPHATASE FAMILY DOMAIN-CONTAINING PROTEIN 1"/>
    <property type="match status" value="1"/>
</dbReference>
<dbReference type="Pfam" id="PF12836">
    <property type="entry name" value="HHH_3"/>
    <property type="match status" value="1"/>
</dbReference>
<dbReference type="Gene3D" id="1.10.150.320">
    <property type="entry name" value="Photosystem II 12 kDa extrinsic protein"/>
    <property type="match status" value="1"/>
</dbReference>
<dbReference type="PANTHER" id="PTHR21180:SF32">
    <property type="entry name" value="ENDONUCLEASE_EXONUCLEASE_PHOSPHATASE FAMILY DOMAIN-CONTAINING PROTEIN 1"/>
    <property type="match status" value="1"/>
</dbReference>
<dbReference type="eggNOG" id="COG1555">
    <property type="taxonomic scope" value="Bacteria"/>
</dbReference>
<keyword evidence="3" id="KW-1185">Reference proteome</keyword>
<dbReference type="KEGG" id="dau:Daud_2071"/>
<dbReference type="HOGENOM" id="CLU_052011_1_1_9"/>
<evidence type="ECO:0000259" key="1">
    <source>
        <dbReference type="SMART" id="SM00278"/>
    </source>
</evidence>
<dbReference type="InterPro" id="IPR019554">
    <property type="entry name" value="Soluble_ligand-bd"/>
</dbReference>
<dbReference type="RefSeq" id="WP_012303136.1">
    <property type="nucleotide sequence ID" value="NC_010424.1"/>
</dbReference>
<dbReference type="SMART" id="SM00278">
    <property type="entry name" value="HhH1"/>
    <property type="match status" value="2"/>
</dbReference>
<feature type="domain" description="Helix-hairpin-helix DNA-binding motif class 1" evidence="1">
    <location>
        <begin position="167"/>
        <end position="186"/>
    </location>
</feature>
<sequence>MFGRREQLAALVLAAAIVFGLGYVYAQSRAKLPEPPVLQRAQENEQVEVLVHVAGEVAAPGVYRVERGARVVNAVEMARPLPSADLQALNLAAPLQDGQKVLVPRVRPPDPEGVGPGSNAPAAPVDSRININTADRAELERLPGIGPSLAERIIRYREQNGPFSSVDDLKNVSGIGEKRLEGLRDMATTY</sequence>
<dbReference type="Pfam" id="PF10531">
    <property type="entry name" value="SLBB"/>
    <property type="match status" value="1"/>
</dbReference>
<dbReference type="InterPro" id="IPR003583">
    <property type="entry name" value="Hlx-hairpin-Hlx_DNA-bd_motif"/>
</dbReference>
<dbReference type="OrthoDB" id="9790239at2"/>